<dbReference type="InterPro" id="IPR001005">
    <property type="entry name" value="SANT/Myb"/>
</dbReference>
<evidence type="ECO:0000256" key="4">
    <source>
        <dbReference type="ARBA" id="ARBA00023242"/>
    </source>
</evidence>
<name>A0A0D9XN78_9ORYZ</name>
<evidence type="ECO:0000256" key="3">
    <source>
        <dbReference type="ARBA" id="ARBA00023163"/>
    </source>
</evidence>
<feature type="region of interest" description="Disordered" evidence="5">
    <location>
        <begin position="1"/>
        <end position="56"/>
    </location>
</feature>
<dbReference type="Gramene" id="LPERR11G00400.1">
    <property type="protein sequence ID" value="LPERR11G00400.1"/>
    <property type="gene ID" value="LPERR11G00400"/>
</dbReference>
<evidence type="ECO:0000256" key="1">
    <source>
        <dbReference type="ARBA" id="ARBA00023015"/>
    </source>
</evidence>
<dbReference type="InterPro" id="IPR006447">
    <property type="entry name" value="Myb_dom_plants"/>
</dbReference>
<dbReference type="FunFam" id="1.10.10.60:FF:000002">
    <property type="entry name" value="Myb family transcription factor"/>
    <property type="match status" value="1"/>
</dbReference>
<reference evidence="7 8" key="1">
    <citation type="submission" date="2012-08" db="EMBL/GenBank/DDBJ databases">
        <title>Oryza genome evolution.</title>
        <authorList>
            <person name="Wing R.A."/>
        </authorList>
    </citation>
    <scope>NUCLEOTIDE SEQUENCE</scope>
</reference>
<reference evidence="8" key="2">
    <citation type="submission" date="2013-12" db="EMBL/GenBank/DDBJ databases">
        <authorList>
            <person name="Yu Y."/>
            <person name="Lee S."/>
            <person name="de Baynast K."/>
            <person name="Wissotski M."/>
            <person name="Liu L."/>
            <person name="Talag J."/>
            <person name="Goicoechea J."/>
            <person name="Angelova A."/>
            <person name="Jetty R."/>
            <person name="Kudrna D."/>
            <person name="Golser W."/>
            <person name="Rivera L."/>
            <person name="Zhang J."/>
            <person name="Wing R."/>
        </authorList>
    </citation>
    <scope>NUCLEOTIDE SEQUENCE</scope>
</reference>
<dbReference type="SUPFAM" id="SSF46689">
    <property type="entry name" value="Homeodomain-like"/>
    <property type="match status" value="1"/>
</dbReference>
<organism evidence="7 8">
    <name type="scientific">Leersia perrieri</name>
    <dbReference type="NCBI Taxonomy" id="77586"/>
    <lineage>
        <taxon>Eukaryota</taxon>
        <taxon>Viridiplantae</taxon>
        <taxon>Streptophyta</taxon>
        <taxon>Embryophyta</taxon>
        <taxon>Tracheophyta</taxon>
        <taxon>Spermatophyta</taxon>
        <taxon>Magnoliopsida</taxon>
        <taxon>Liliopsida</taxon>
        <taxon>Poales</taxon>
        <taxon>Poaceae</taxon>
        <taxon>BOP clade</taxon>
        <taxon>Oryzoideae</taxon>
        <taxon>Oryzeae</taxon>
        <taxon>Oryzinae</taxon>
        <taxon>Leersia</taxon>
    </lineage>
</organism>
<dbReference type="AlphaFoldDB" id="A0A0D9XN78"/>
<evidence type="ECO:0000256" key="5">
    <source>
        <dbReference type="SAM" id="MobiDB-lite"/>
    </source>
</evidence>
<keyword evidence="3" id="KW-0804">Transcription</keyword>
<dbReference type="NCBIfam" id="TIGR01557">
    <property type="entry name" value="myb_SHAQKYF"/>
    <property type="match status" value="1"/>
</dbReference>
<feature type="compositionally biased region" description="Low complexity" evidence="5">
    <location>
        <begin position="45"/>
        <end position="56"/>
    </location>
</feature>
<keyword evidence="8" id="KW-1185">Reference proteome</keyword>
<dbReference type="PANTHER" id="PTHR31314:SF128">
    <property type="entry name" value="OS11G0106100 PROTEIN"/>
    <property type="match status" value="1"/>
</dbReference>
<evidence type="ECO:0000313" key="8">
    <source>
        <dbReference type="Proteomes" id="UP000032180"/>
    </source>
</evidence>
<dbReference type="InterPro" id="IPR009057">
    <property type="entry name" value="Homeodomain-like_sf"/>
</dbReference>
<dbReference type="HOGENOM" id="CLU_046492_2_0_1"/>
<feature type="domain" description="HTH myb-type" evidence="6">
    <location>
        <begin position="62"/>
        <end position="117"/>
    </location>
</feature>
<dbReference type="STRING" id="77586.A0A0D9XN78"/>
<accession>A0A0D9XN78</accession>
<reference evidence="7" key="3">
    <citation type="submission" date="2015-04" db="UniProtKB">
        <authorList>
            <consortium name="EnsemblPlants"/>
        </authorList>
    </citation>
    <scope>IDENTIFICATION</scope>
</reference>
<feature type="compositionally biased region" description="Low complexity" evidence="5">
    <location>
        <begin position="21"/>
        <end position="36"/>
    </location>
</feature>
<keyword evidence="4" id="KW-0539">Nucleus</keyword>
<dbReference type="Pfam" id="PF00249">
    <property type="entry name" value="Myb_DNA-binding"/>
    <property type="match status" value="1"/>
</dbReference>
<dbReference type="InterPro" id="IPR046955">
    <property type="entry name" value="PHR1-like"/>
</dbReference>
<keyword evidence="2" id="KW-0238">DNA-binding</keyword>
<keyword evidence="1" id="KW-0805">Transcription regulation</keyword>
<evidence type="ECO:0000256" key="2">
    <source>
        <dbReference type="ARBA" id="ARBA00023125"/>
    </source>
</evidence>
<dbReference type="PANTHER" id="PTHR31314">
    <property type="entry name" value="MYB FAMILY TRANSCRIPTION FACTOR PHL7-LIKE"/>
    <property type="match status" value="1"/>
</dbReference>
<sequence>MGKKEEEEGSDQSNTDGGGAPAANNNNWSSTTSTSTVEEEEGQQGERSSSSVRPYVRSKNPRLRWTPELHHCFVRAVDRLGGQDRATPKLVLQLMNVRGLSIGHVKSHLQMYRSKKIDESGQVIVGGCSWRSDEQQQQYHHLQMQGGHGGQAYNVGHLSLPAALHQHHRHITAGAGTTVLQSRFGNAWSPWRCHGHGSYPWLRAGHHLPVGSKPYYPPAAEAESPFHSSDRYVARAPSSHLEDFVQASSSSRGDHIMNHQRSILKKIICNEDGNHQEEGALNLDLTLDIGPRREKRKRECSWKKQEGDHDHTTIAIGGDQEAESCATGLSLSLF</sequence>
<dbReference type="EnsemblPlants" id="LPERR11G00400.1">
    <property type="protein sequence ID" value="LPERR11G00400.1"/>
    <property type="gene ID" value="LPERR11G00400"/>
</dbReference>
<dbReference type="Proteomes" id="UP000032180">
    <property type="component" value="Chromosome 11"/>
</dbReference>
<dbReference type="GO" id="GO:0003700">
    <property type="term" value="F:DNA-binding transcription factor activity"/>
    <property type="evidence" value="ECO:0007669"/>
    <property type="project" value="InterPro"/>
</dbReference>
<dbReference type="PROSITE" id="PS51294">
    <property type="entry name" value="HTH_MYB"/>
    <property type="match status" value="1"/>
</dbReference>
<dbReference type="eggNOG" id="ENOG502QUT4">
    <property type="taxonomic scope" value="Eukaryota"/>
</dbReference>
<proteinExistence type="predicted"/>
<dbReference type="Gene3D" id="1.10.10.60">
    <property type="entry name" value="Homeodomain-like"/>
    <property type="match status" value="1"/>
</dbReference>
<protein>
    <recommendedName>
        <fullName evidence="6">HTH myb-type domain-containing protein</fullName>
    </recommendedName>
</protein>
<dbReference type="GO" id="GO:0003677">
    <property type="term" value="F:DNA binding"/>
    <property type="evidence" value="ECO:0007669"/>
    <property type="project" value="UniProtKB-KW"/>
</dbReference>
<evidence type="ECO:0000313" key="7">
    <source>
        <dbReference type="EnsemblPlants" id="LPERR11G00400.1"/>
    </source>
</evidence>
<dbReference type="InterPro" id="IPR017930">
    <property type="entry name" value="Myb_dom"/>
</dbReference>
<evidence type="ECO:0000259" key="6">
    <source>
        <dbReference type="PROSITE" id="PS51294"/>
    </source>
</evidence>